<evidence type="ECO:0000256" key="2">
    <source>
        <dbReference type="ARBA" id="ARBA00022688"/>
    </source>
</evidence>
<dbReference type="Proteomes" id="UP000254927">
    <property type="component" value="Unassembled WGS sequence"/>
</dbReference>
<keyword evidence="4" id="KW-0670">Pyruvate</keyword>
<evidence type="ECO:0000313" key="5">
    <source>
        <dbReference type="EMBL" id="STZ67201.1"/>
    </source>
</evidence>
<dbReference type="PANTHER" id="PTHR38683">
    <property type="entry name" value="CHORISMATE PYRUVATE-LYASE"/>
    <property type="match status" value="1"/>
</dbReference>
<dbReference type="GO" id="GO:0005829">
    <property type="term" value="C:cytosol"/>
    <property type="evidence" value="ECO:0007669"/>
    <property type="project" value="TreeGrafter"/>
</dbReference>
<organism evidence="5 6">
    <name type="scientific">Neisseria elongata</name>
    <dbReference type="NCBI Taxonomy" id="495"/>
    <lineage>
        <taxon>Bacteria</taxon>
        <taxon>Pseudomonadati</taxon>
        <taxon>Pseudomonadota</taxon>
        <taxon>Betaproteobacteria</taxon>
        <taxon>Neisseriales</taxon>
        <taxon>Neisseriaceae</taxon>
        <taxon>Neisseria</taxon>
    </lineage>
</organism>
<keyword evidence="1" id="KW-0963">Cytoplasm</keyword>
<dbReference type="PANTHER" id="PTHR38683:SF1">
    <property type="entry name" value="CHORISMATE PYRUVATE-LYASE"/>
    <property type="match status" value="1"/>
</dbReference>
<evidence type="ECO:0000313" key="6">
    <source>
        <dbReference type="Proteomes" id="UP000254927"/>
    </source>
</evidence>
<sequence>MTFRMNPSAPLWQTRLPSTLRPSEKLAGLLQSPSLTAALRALPCEFSVRLLHLGLADGSLLLDGGGPGKSYFCRDVELCLNGEPVVWARSQCLPSSDYWRQMLDCGSRPLGERLFAESADWQRSLLEFAALEGIPLPSVQNAQLARRSFFQRQNETLGLVECFLPALVGYL</sequence>
<dbReference type="AlphaFoldDB" id="A0A378TWP1"/>
<dbReference type="InterPro" id="IPR007440">
    <property type="entry name" value="Chorismate--pyruvate_lyase"/>
</dbReference>
<reference evidence="5 6" key="1">
    <citation type="submission" date="2018-06" db="EMBL/GenBank/DDBJ databases">
        <authorList>
            <consortium name="Pathogen Informatics"/>
            <person name="Doyle S."/>
        </authorList>
    </citation>
    <scope>NUCLEOTIDE SEQUENCE [LARGE SCALE GENOMIC DNA]</scope>
    <source>
        <strain evidence="5 6">NCTC10660</strain>
    </source>
</reference>
<evidence type="ECO:0000256" key="4">
    <source>
        <dbReference type="ARBA" id="ARBA00023317"/>
    </source>
</evidence>
<evidence type="ECO:0000256" key="1">
    <source>
        <dbReference type="ARBA" id="ARBA00022490"/>
    </source>
</evidence>
<accession>A0A378TWP1</accession>
<keyword evidence="2" id="KW-0831">Ubiquinone biosynthesis</keyword>
<dbReference type="GO" id="GO:0006744">
    <property type="term" value="P:ubiquinone biosynthetic process"/>
    <property type="evidence" value="ECO:0007669"/>
    <property type="project" value="UniProtKB-KW"/>
</dbReference>
<dbReference type="SUPFAM" id="SSF64288">
    <property type="entry name" value="Chorismate lyase-like"/>
    <property type="match status" value="1"/>
</dbReference>
<protein>
    <submittedName>
        <fullName evidence="5">Putative 4-hydroxybenzoate synthetase</fullName>
    </submittedName>
</protein>
<dbReference type="Gene3D" id="3.40.1410.10">
    <property type="entry name" value="Chorismate lyase-like"/>
    <property type="match status" value="1"/>
</dbReference>
<gene>
    <name evidence="5" type="ORF">NCTC10660_00675</name>
</gene>
<dbReference type="Pfam" id="PF04345">
    <property type="entry name" value="Chor_lyase"/>
    <property type="match status" value="1"/>
</dbReference>
<dbReference type="GO" id="GO:0008813">
    <property type="term" value="F:chorismate lyase activity"/>
    <property type="evidence" value="ECO:0007669"/>
    <property type="project" value="InterPro"/>
</dbReference>
<evidence type="ECO:0000256" key="3">
    <source>
        <dbReference type="ARBA" id="ARBA00023239"/>
    </source>
</evidence>
<name>A0A378TWP1_NEIEL</name>
<keyword evidence="3" id="KW-0456">Lyase</keyword>
<dbReference type="InterPro" id="IPR028978">
    <property type="entry name" value="Chorismate_lyase_/UTRA_dom_sf"/>
</dbReference>
<dbReference type="EMBL" id="UGQW01000002">
    <property type="protein sequence ID" value="STZ67201.1"/>
    <property type="molecule type" value="Genomic_DNA"/>
</dbReference>
<proteinExistence type="predicted"/>